<proteinExistence type="predicted"/>
<keyword evidence="3" id="KW-1185">Reference proteome</keyword>
<feature type="compositionally biased region" description="Basic and acidic residues" evidence="1">
    <location>
        <begin position="7"/>
        <end position="18"/>
    </location>
</feature>
<evidence type="ECO:0000256" key="1">
    <source>
        <dbReference type="SAM" id="MobiDB-lite"/>
    </source>
</evidence>
<evidence type="ECO:0000313" key="2">
    <source>
        <dbReference type="EMBL" id="RLN08787.1"/>
    </source>
</evidence>
<feature type="region of interest" description="Disordered" evidence="1">
    <location>
        <begin position="1"/>
        <end position="50"/>
    </location>
</feature>
<name>A0A3L6RUW5_PANMI</name>
<feature type="compositionally biased region" description="Basic residues" evidence="1">
    <location>
        <begin position="41"/>
        <end position="50"/>
    </location>
</feature>
<reference evidence="3" key="1">
    <citation type="journal article" date="2019" name="Nat. Commun.">
        <title>The genome of broomcorn millet.</title>
        <authorList>
            <person name="Zou C."/>
            <person name="Miki D."/>
            <person name="Li D."/>
            <person name="Tang Q."/>
            <person name="Xiao L."/>
            <person name="Rajput S."/>
            <person name="Deng P."/>
            <person name="Jia W."/>
            <person name="Huang R."/>
            <person name="Zhang M."/>
            <person name="Sun Y."/>
            <person name="Hu J."/>
            <person name="Fu X."/>
            <person name="Schnable P.S."/>
            <person name="Li F."/>
            <person name="Zhang H."/>
            <person name="Feng B."/>
            <person name="Zhu X."/>
            <person name="Liu R."/>
            <person name="Schnable J.C."/>
            <person name="Zhu J.-K."/>
            <person name="Zhang H."/>
        </authorList>
    </citation>
    <scope>NUCLEOTIDE SEQUENCE [LARGE SCALE GENOMIC DNA]</scope>
</reference>
<gene>
    <name evidence="2" type="ORF">C2845_PM11G04610</name>
</gene>
<sequence length="233" mass="26717">MVESDEISNRHHNERLEQISEDENTVDAANETPEAREAHRLRNRRRATHRRNTNEWRARIQRDLDAEFAAVQDAGFNTPYANIADLEKLPTGDLRDKINVGRDAHSIIENRRRERARVEGKAARDDSNHFPAFSSRFDNYKYPEGFKPVGITKYDGKQSPHQWVRCYTTAIEVAGGSNTTKVVYFRTALETAPLTLESLMKNSINSLEQLRNVFIDNIQGVIARAGTRHDLTQ</sequence>
<comment type="caution">
    <text evidence="2">The sequence shown here is derived from an EMBL/GenBank/DDBJ whole genome shotgun (WGS) entry which is preliminary data.</text>
</comment>
<accession>A0A3L6RUW5</accession>
<protein>
    <submittedName>
        <fullName evidence="2">Retrotransposon protein, putative, Ty3-gypsy subclass</fullName>
    </submittedName>
</protein>
<organism evidence="2 3">
    <name type="scientific">Panicum miliaceum</name>
    <name type="common">Proso millet</name>
    <name type="synonym">Broomcorn millet</name>
    <dbReference type="NCBI Taxonomy" id="4540"/>
    <lineage>
        <taxon>Eukaryota</taxon>
        <taxon>Viridiplantae</taxon>
        <taxon>Streptophyta</taxon>
        <taxon>Embryophyta</taxon>
        <taxon>Tracheophyta</taxon>
        <taxon>Spermatophyta</taxon>
        <taxon>Magnoliopsida</taxon>
        <taxon>Liliopsida</taxon>
        <taxon>Poales</taxon>
        <taxon>Poaceae</taxon>
        <taxon>PACMAD clade</taxon>
        <taxon>Panicoideae</taxon>
        <taxon>Panicodae</taxon>
        <taxon>Paniceae</taxon>
        <taxon>Panicinae</taxon>
        <taxon>Panicum</taxon>
        <taxon>Panicum sect. Panicum</taxon>
    </lineage>
</organism>
<dbReference type="AlphaFoldDB" id="A0A3L6RUW5"/>
<dbReference type="Proteomes" id="UP000275267">
    <property type="component" value="Unassembled WGS sequence"/>
</dbReference>
<evidence type="ECO:0000313" key="3">
    <source>
        <dbReference type="Proteomes" id="UP000275267"/>
    </source>
</evidence>
<dbReference type="EMBL" id="PQIB02000007">
    <property type="protein sequence ID" value="RLN08787.1"/>
    <property type="molecule type" value="Genomic_DNA"/>
</dbReference>